<dbReference type="EnsemblMetazoa" id="MESCA003825-RA">
    <property type="protein sequence ID" value="MESCA003825-PA"/>
    <property type="gene ID" value="MESCA003825"/>
</dbReference>
<sequence>MKNHEGMGDPRKHLQYGKLGNLLGNPEDKIPDMMKAGIYSIGCDSVSRFILSRCAIERRIKKHRCFWINGRAEKSDVAKHLLEENHGMDLSSVKLMKEVQQVYLNESLYICRNKNNMNTEDGPIFSPFSTITGLCPCY</sequence>
<dbReference type="EMBL" id="CAQQ02177860">
    <property type="status" value="NOT_ANNOTATED_CDS"/>
    <property type="molecule type" value="Genomic_DNA"/>
</dbReference>
<dbReference type="AlphaFoldDB" id="T1GK14"/>
<organism evidence="1 2">
    <name type="scientific">Megaselia scalaris</name>
    <name type="common">Humpbacked fly</name>
    <name type="synonym">Phora scalaris</name>
    <dbReference type="NCBI Taxonomy" id="36166"/>
    <lineage>
        <taxon>Eukaryota</taxon>
        <taxon>Metazoa</taxon>
        <taxon>Ecdysozoa</taxon>
        <taxon>Arthropoda</taxon>
        <taxon>Hexapoda</taxon>
        <taxon>Insecta</taxon>
        <taxon>Pterygota</taxon>
        <taxon>Neoptera</taxon>
        <taxon>Endopterygota</taxon>
        <taxon>Diptera</taxon>
        <taxon>Brachycera</taxon>
        <taxon>Muscomorpha</taxon>
        <taxon>Platypezoidea</taxon>
        <taxon>Phoridae</taxon>
        <taxon>Megaseliini</taxon>
        <taxon>Megaselia</taxon>
    </lineage>
</organism>
<keyword evidence="2" id="KW-1185">Reference proteome</keyword>
<proteinExistence type="predicted"/>
<reference evidence="2" key="1">
    <citation type="submission" date="2013-02" db="EMBL/GenBank/DDBJ databases">
        <authorList>
            <person name="Hughes D."/>
        </authorList>
    </citation>
    <scope>NUCLEOTIDE SEQUENCE</scope>
    <source>
        <strain>Durham</strain>
        <strain evidence="2">NC isolate 2 -- Noor lab</strain>
    </source>
</reference>
<accession>T1GK14</accession>
<reference evidence="1" key="2">
    <citation type="submission" date="2015-06" db="UniProtKB">
        <authorList>
            <consortium name="EnsemblMetazoa"/>
        </authorList>
    </citation>
    <scope>IDENTIFICATION</scope>
</reference>
<dbReference type="HOGENOM" id="CLU_1857570_0_0_1"/>
<name>T1GK14_MEGSC</name>
<evidence type="ECO:0000313" key="2">
    <source>
        <dbReference type="Proteomes" id="UP000015102"/>
    </source>
</evidence>
<evidence type="ECO:0000313" key="1">
    <source>
        <dbReference type="EnsemblMetazoa" id="MESCA003825-PA"/>
    </source>
</evidence>
<dbReference type="Proteomes" id="UP000015102">
    <property type="component" value="Unassembled WGS sequence"/>
</dbReference>
<protein>
    <submittedName>
        <fullName evidence="1">Uncharacterized protein</fullName>
    </submittedName>
</protein>